<dbReference type="SUPFAM" id="SSF52540">
    <property type="entry name" value="P-loop containing nucleoside triphosphate hydrolases"/>
    <property type="match status" value="1"/>
</dbReference>
<comment type="caution">
    <text evidence="3">The sequence shown here is derived from an EMBL/GenBank/DDBJ whole genome shotgun (WGS) entry which is preliminary data.</text>
</comment>
<feature type="domain" description="Protein kinase" evidence="2">
    <location>
        <begin position="7"/>
        <end position="289"/>
    </location>
</feature>
<dbReference type="Pfam" id="PF01590">
    <property type="entry name" value="GAF"/>
    <property type="match status" value="1"/>
</dbReference>
<dbReference type="InterPro" id="IPR029016">
    <property type="entry name" value="GAF-like_dom_sf"/>
</dbReference>
<dbReference type="InterPro" id="IPR036457">
    <property type="entry name" value="PPM-type-like_dom_sf"/>
</dbReference>
<gene>
    <name evidence="3" type="ORF">H6G03_31465</name>
</gene>
<dbReference type="PANTHER" id="PTHR43642">
    <property type="entry name" value="HYBRID SIGNAL TRANSDUCTION HISTIDINE KINASE G"/>
    <property type="match status" value="1"/>
</dbReference>
<dbReference type="SUPFAM" id="SSF81606">
    <property type="entry name" value="PP2C-like"/>
    <property type="match status" value="1"/>
</dbReference>
<keyword evidence="4" id="KW-1185">Reference proteome</keyword>
<dbReference type="SMART" id="SM00065">
    <property type="entry name" value="GAF"/>
    <property type="match status" value="1"/>
</dbReference>
<dbReference type="InterPro" id="IPR003018">
    <property type="entry name" value="GAF"/>
</dbReference>
<accession>A0A926VLM8</accession>
<dbReference type="Gene3D" id="3.30.450.40">
    <property type="match status" value="1"/>
</dbReference>
<dbReference type="PANTHER" id="PTHR43642:SF1">
    <property type="entry name" value="HYBRID SIGNAL TRANSDUCTION HISTIDINE KINASE G"/>
    <property type="match status" value="1"/>
</dbReference>
<dbReference type="Proteomes" id="UP000641646">
    <property type="component" value="Unassembled WGS sequence"/>
</dbReference>
<evidence type="ECO:0000313" key="3">
    <source>
        <dbReference type="EMBL" id="MBD2185538.1"/>
    </source>
</evidence>
<dbReference type="InterPro" id="IPR041664">
    <property type="entry name" value="AAA_16"/>
</dbReference>
<dbReference type="GO" id="GO:0004672">
    <property type="term" value="F:protein kinase activity"/>
    <property type="evidence" value="ECO:0007669"/>
    <property type="project" value="InterPro"/>
</dbReference>
<proteinExistence type="predicted"/>
<dbReference type="InterPro" id="IPR053159">
    <property type="entry name" value="Hybrid_Histidine_Kinase"/>
</dbReference>
<evidence type="ECO:0000313" key="4">
    <source>
        <dbReference type="Proteomes" id="UP000641646"/>
    </source>
</evidence>
<reference evidence="3" key="2">
    <citation type="submission" date="2020-08" db="EMBL/GenBank/DDBJ databases">
        <authorList>
            <person name="Chen M."/>
            <person name="Teng W."/>
            <person name="Zhao L."/>
            <person name="Hu C."/>
            <person name="Zhou Y."/>
            <person name="Han B."/>
            <person name="Song L."/>
            <person name="Shu W."/>
        </authorList>
    </citation>
    <scope>NUCLEOTIDE SEQUENCE</scope>
    <source>
        <strain evidence="3">FACHB-1375</strain>
    </source>
</reference>
<organism evidence="3 4">
    <name type="scientific">Aerosakkonema funiforme FACHB-1375</name>
    <dbReference type="NCBI Taxonomy" id="2949571"/>
    <lineage>
        <taxon>Bacteria</taxon>
        <taxon>Bacillati</taxon>
        <taxon>Cyanobacteriota</taxon>
        <taxon>Cyanophyceae</taxon>
        <taxon>Oscillatoriophycideae</taxon>
        <taxon>Aerosakkonematales</taxon>
        <taxon>Aerosakkonemataceae</taxon>
        <taxon>Aerosakkonema</taxon>
    </lineage>
</organism>
<keyword evidence="1" id="KW-0175">Coiled coil</keyword>
<dbReference type="InterPro" id="IPR027417">
    <property type="entry name" value="P-loop_NTPase"/>
</dbReference>
<feature type="coiled-coil region" evidence="1">
    <location>
        <begin position="1519"/>
        <end position="1553"/>
    </location>
</feature>
<sequence>MLKIDGYLILSQVYESTNSLVYRAIRQQDNQPVILKVLKEDYPTASELTRYKQEYEITRHLNLDGVIKVYSLEPLQRTLVMILEDFGASSLKQLMNKSKAAGQQMLLTECLAIAIKITETLGHIHSSNVIHKDINPANIAYNPKTRVLKLIDFGISTQLTRENPTLKNPHILEGTLAYISPEQTGRMNRYLDYRTDFYSLGVTFYELLTGQLPFETNDALELVHCHIAKQPVPPDRFKIQKSKLKNDELNKSQKIPKVVSDIVMKLMAKTAEERYQSAWGIKADLEECLTQLQTKGNISAFPLAAKDISDKFQISQKLYGREAEVETLLAAFERVAGESQKSKAKSQKNGRQSQILNTKSQIEMMLVAGYSGIGKSSLIAEIHKPNSQLRGYFTEGKFDQFQRNIPYSAIVSAFKELVRQLLTESEAQLNLWREKLLVAFGENGQVIIDVIPEVELIVGKQPPVPDLGLSESKNRFNLVFQKFIRAFCAKEHPLVIFLDDLQWADSATLKLIELMMTDTDMQYLFLIGAYRDNEVSPTHPLMMTLDKLRNLGATINFITLSPLKIEHTTRLIADTLHDNIERVKPLAELVMRKTGGNPFFVNQFLKTLHAERLIEFNFQSYAWKWDIARIDSQNITDNVVELMIGKLKKLPSSTQQILYLASCVGASFDLNTISIVCEKSKEVVFSDLIVAVQSGLILPISELDANLLIQDYKFLHDRVQQAAYALIDQSQKKVVHLQIGRLLLQNTAAANLSDKVFEIVDHLNLAVELVSDRTEQNEIVKLNLMAGQKAKAAAAYAGAIAYLNAGLKLLSADSWQSDYELTLALYEEAAEAAYLSGDFEQMEKLALVLLNRTKTVLEKVKVYDVKIQAAGAQGNFKEAIKIGLQVLKLLGLTLPEQPTQLEIQKAFQETALLYVGQEIESLINLPEITEPEPQAAIYILSSISAAAYIAAPELMLLIVLSMVDLSIKFGHCTWSAFSYAAYGLILCGVIQDIELGYKFGKLSLNLVEHFNPKRGKSRALEVLGAHVMHWKEHFKETLPIVSEGYQNGVETGEFEFAGYCAFFCCDHSYFIGHELTSLEGKMATYGNAIRQIRRENPFNWVAMFRQAVLNLLGRSKNPRFLIGDAYNEEEWLPLAMQANDRLGLHLLYLNKLILSYLFGEYSLAIENALRAEEYLDGVIAMVVVPIFHFYDSLVHLAVFADGSNSEQEAWLNRINLNQEKMQKWAHHAPMNFLHKFDLVEAEKARVLGQVVAAMDFYERAIKGARDNGFIQEEALAYELAAKFYQARGMDKFAQTYMKEAHYGYVRWGAKAKVEDLEVKYPYLLPKSSPANNLTFSHTINNPNITTTGSQSASALDLATVMKASQAISGEILLDKLLTKLMKILMENAGAQTGYLILETEGKLQIEACGEVDSDNITVLQSIPLENRLPIAIINYVVRTKETVVLNDATGEGNFTNDPYIKQHQTKSLLCAPLIDRSQLSGIVYLENNLTTGAFTPNRLSVLQLLSGQAAISIENARLYQTLDDKVKERTAQLAKANQEITALNELLKAENFRMRSELEVTKQLQQMILPKQSELESIEGLEITGFMEPADEVGGDYYDILQRDGKVKIGIGDVTGHGLESGVLMLMTQTAVRTLQESDRTDPVQFLDILNRTIYGNAQRINPYRNLTLTLLDYANGTLRISGQHEEIIIVRASGELERIDTRNLGFPIALEEDIADFISSEEVQLNSGDVVVLYTDGVTEAFDIDRHQYGLERLCEIVKCNHSFSAAEIRQAIVDDLRRHIGSQKIFDDITLVVLKQK</sequence>
<evidence type="ECO:0000259" key="2">
    <source>
        <dbReference type="PROSITE" id="PS50011"/>
    </source>
</evidence>
<dbReference type="SUPFAM" id="SSF55781">
    <property type="entry name" value="GAF domain-like"/>
    <property type="match status" value="1"/>
</dbReference>
<dbReference type="Gene3D" id="1.10.510.10">
    <property type="entry name" value="Transferase(Phosphotransferase) domain 1"/>
    <property type="match status" value="1"/>
</dbReference>
<dbReference type="InterPro" id="IPR000719">
    <property type="entry name" value="Prot_kinase_dom"/>
</dbReference>
<name>A0A926VLM8_9CYAN</name>
<dbReference type="Pfam" id="PF00069">
    <property type="entry name" value="Pkinase"/>
    <property type="match status" value="1"/>
</dbReference>
<dbReference type="Pfam" id="PF07228">
    <property type="entry name" value="SpoIIE"/>
    <property type="match status" value="1"/>
</dbReference>
<dbReference type="PROSITE" id="PS50011">
    <property type="entry name" value="PROTEIN_KINASE_DOM"/>
    <property type="match status" value="1"/>
</dbReference>
<reference evidence="3" key="1">
    <citation type="journal article" date="2015" name="ISME J.">
        <title>Draft Genome Sequence of Streptomyces incarnatus NRRL8089, which Produces the Nucleoside Antibiotic Sinefungin.</title>
        <authorList>
            <person name="Oshima K."/>
            <person name="Hattori M."/>
            <person name="Shimizu H."/>
            <person name="Fukuda K."/>
            <person name="Nemoto M."/>
            <person name="Inagaki K."/>
            <person name="Tamura T."/>
        </authorList>
    </citation>
    <scope>NUCLEOTIDE SEQUENCE</scope>
    <source>
        <strain evidence="3">FACHB-1375</strain>
    </source>
</reference>
<dbReference type="CDD" id="cd14014">
    <property type="entry name" value="STKc_PknB_like"/>
    <property type="match status" value="1"/>
</dbReference>
<dbReference type="Pfam" id="PF13191">
    <property type="entry name" value="AAA_16"/>
    <property type="match status" value="1"/>
</dbReference>
<dbReference type="EMBL" id="JACJPW010000127">
    <property type="protein sequence ID" value="MBD2185538.1"/>
    <property type="molecule type" value="Genomic_DNA"/>
</dbReference>
<dbReference type="SMART" id="SM00331">
    <property type="entry name" value="PP2C_SIG"/>
    <property type="match status" value="1"/>
</dbReference>
<dbReference type="GO" id="GO:0005524">
    <property type="term" value="F:ATP binding"/>
    <property type="evidence" value="ECO:0007669"/>
    <property type="project" value="InterPro"/>
</dbReference>
<dbReference type="RefSeq" id="WP_190473954.1">
    <property type="nucleotide sequence ID" value="NZ_JACJPW010000127.1"/>
</dbReference>
<dbReference type="Gene3D" id="3.40.50.300">
    <property type="entry name" value="P-loop containing nucleotide triphosphate hydrolases"/>
    <property type="match status" value="1"/>
</dbReference>
<dbReference type="SUPFAM" id="SSF56112">
    <property type="entry name" value="Protein kinase-like (PK-like)"/>
    <property type="match status" value="1"/>
</dbReference>
<dbReference type="InterPro" id="IPR011009">
    <property type="entry name" value="Kinase-like_dom_sf"/>
</dbReference>
<dbReference type="Gene3D" id="3.30.200.20">
    <property type="entry name" value="Phosphorylase Kinase, domain 1"/>
    <property type="match status" value="1"/>
</dbReference>
<evidence type="ECO:0000256" key="1">
    <source>
        <dbReference type="SAM" id="Coils"/>
    </source>
</evidence>
<protein>
    <submittedName>
        <fullName evidence="3">AAA family ATPase</fullName>
    </submittedName>
</protein>
<dbReference type="Gene3D" id="3.60.40.10">
    <property type="entry name" value="PPM-type phosphatase domain"/>
    <property type="match status" value="1"/>
</dbReference>
<dbReference type="InterPro" id="IPR001932">
    <property type="entry name" value="PPM-type_phosphatase-like_dom"/>
</dbReference>